<dbReference type="InterPro" id="IPR012337">
    <property type="entry name" value="RNaseH-like_sf"/>
</dbReference>
<dbReference type="GeneID" id="104759803"/>
<dbReference type="Pfam" id="PF00078">
    <property type="entry name" value="RVT_1"/>
    <property type="match status" value="1"/>
</dbReference>
<proteinExistence type="predicted"/>
<organism evidence="2 3">
    <name type="scientific">Camelina sativa</name>
    <name type="common">False flax</name>
    <name type="synonym">Myagrum sativum</name>
    <dbReference type="NCBI Taxonomy" id="90675"/>
    <lineage>
        <taxon>Eukaryota</taxon>
        <taxon>Viridiplantae</taxon>
        <taxon>Streptophyta</taxon>
        <taxon>Embryophyta</taxon>
        <taxon>Tracheophyta</taxon>
        <taxon>Spermatophyta</taxon>
        <taxon>Magnoliopsida</taxon>
        <taxon>eudicotyledons</taxon>
        <taxon>Gunneridae</taxon>
        <taxon>Pentapetalae</taxon>
        <taxon>rosids</taxon>
        <taxon>malvids</taxon>
        <taxon>Brassicales</taxon>
        <taxon>Brassicaceae</taxon>
        <taxon>Camelineae</taxon>
        <taxon>Camelina</taxon>
    </lineage>
</organism>
<dbReference type="InterPro" id="IPR000477">
    <property type="entry name" value="RT_dom"/>
</dbReference>
<dbReference type="SUPFAM" id="SSF53098">
    <property type="entry name" value="Ribonuclease H-like"/>
    <property type="match status" value="1"/>
</dbReference>
<reference evidence="3" key="2">
    <citation type="submission" date="2025-08" db="UniProtKB">
        <authorList>
            <consortium name="RefSeq"/>
        </authorList>
    </citation>
    <scope>IDENTIFICATION</scope>
    <source>
        <tissue evidence="3">Leaf</tissue>
    </source>
</reference>
<name>A0ABM0X5F0_CAMSA</name>
<dbReference type="Pfam" id="PF13456">
    <property type="entry name" value="RVT_3"/>
    <property type="match status" value="1"/>
</dbReference>
<dbReference type="PANTHER" id="PTHR33116:SF86">
    <property type="entry name" value="REVERSE TRANSCRIPTASE DOMAIN-CONTAINING PROTEIN"/>
    <property type="match status" value="1"/>
</dbReference>
<dbReference type="InterPro" id="IPR026960">
    <property type="entry name" value="RVT-Znf"/>
</dbReference>
<gene>
    <name evidence="3" type="primary">LOC104759803</name>
</gene>
<dbReference type="Proteomes" id="UP000694864">
    <property type="component" value="Chromosome 17"/>
</dbReference>
<dbReference type="PANTHER" id="PTHR33116">
    <property type="entry name" value="REVERSE TRANSCRIPTASE ZINC-BINDING DOMAIN-CONTAINING PROTEIN-RELATED-RELATED"/>
    <property type="match status" value="1"/>
</dbReference>
<dbReference type="Pfam" id="PF13966">
    <property type="entry name" value="zf-RVT"/>
    <property type="match status" value="1"/>
</dbReference>
<feature type="domain" description="Reverse transcriptase" evidence="1">
    <location>
        <begin position="1"/>
        <end position="188"/>
    </location>
</feature>
<evidence type="ECO:0000313" key="3">
    <source>
        <dbReference type="RefSeq" id="XP_010480989.1"/>
    </source>
</evidence>
<accession>A0ABM0X5F0</accession>
<dbReference type="Gene3D" id="3.30.420.10">
    <property type="entry name" value="Ribonuclease H-like superfamily/Ribonuclease H"/>
    <property type="match status" value="1"/>
</dbReference>
<sequence>MFHGLRTNPSCKGKYMTIKTDMSKAYDRVEWSFIQVLLRKIGFCERWIHWIMYCVQSVQYKVLINGQAYGSIIPNRGLRQEDPLSLYLFILCTEVLIAQFRKAEQMNLITGIKVSTASPAISHLLFADDSLFFCRATREQCEVVLGILRKYERASGQQINFQKSSVQFGHTVDLAPREDLKIVLGITNLGGMGSYLCIPESLGGAKTKIFSFVQDRLQTRVGGWPARLLSKGGKEVMIKSVATAVPTFVMSCFRIPKTVTRKLTSAISNFWWSSSGTSSGLHWLAWDKLCRGKAAGGLGFRCLDDYNTALLAKQLWRLITVLDSLFARMFKGRYYRHSDPLDPIKSYSPSYGWRSIISARSLVNKGLIKRVGSGASISVWKDPWIPAQLPRPALGIGSPADPLLLVQNLIDRNSNSWDLAQLTATFVPDDAAIIYALPLRQPDKPDLLGWHFTKSGKYSVKSGYHVCCPPKIRHFMWQVLSGCVAVTASLRKRGLSCDAVCGVCGDHDETINHTLFECPPAVQVWALSQFPTVMGTFPAESVFTNMDFLLSRCPTVPDQEVFPWILWYIWKARNDKLFGNLDSNPLALLRIAEAEAKAWLLAQGEDRLPDLGSNPASISRGGRIEAHTSMSSHLCYIDGSWKETDRYAGRGWFCISPFGEGPTMGAANHRRSLSPLHAELEALIWAMRCMIGADNQSVIFLIDCLDLVKMVSSPTEWPAFTLYLEDIQTDKEEFASFSIKYVPCSQNGKADNLARRARSAPHLVTYVHNFPSHWLV</sequence>
<dbReference type="PROSITE" id="PS50878">
    <property type="entry name" value="RT_POL"/>
    <property type="match status" value="1"/>
</dbReference>
<dbReference type="InterPro" id="IPR044730">
    <property type="entry name" value="RNase_H-like_dom_plant"/>
</dbReference>
<dbReference type="RefSeq" id="XP_010480989.1">
    <property type="nucleotide sequence ID" value="XM_010482687.1"/>
</dbReference>
<dbReference type="CDD" id="cd06222">
    <property type="entry name" value="RNase_H_like"/>
    <property type="match status" value="1"/>
</dbReference>
<reference evidence="2" key="1">
    <citation type="journal article" date="2014" name="Nat. Commun.">
        <title>The emerging biofuel crop Camelina sativa retains a highly undifferentiated hexaploid genome structure.</title>
        <authorList>
            <person name="Kagale S."/>
            <person name="Koh C."/>
            <person name="Nixon J."/>
            <person name="Bollina V."/>
            <person name="Clarke W.E."/>
            <person name="Tuteja R."/>
            <person name="Spillane C."/>
            <person name="Robinson S.J."/>
            <person name="Links M.G."/>
            <person name="Clarke C."/>
            <person name="Higgins E.E."/>
            <person name="Huebert T."/>
            <person name="Sharpe A.G."/>
            <person name="Parkin I.A."/>
        </authorList>
    </citation>
    <scope>NUCLEOTIDE SEQUENCE [LARGE SCALE GENOMIC DNA]</scope>
    <source>
        <strain evidence="2">cv. DH55</strain>
    </source>
</reference>
<keyword evidence="2" id="KW-1185">Reference proteome</keyword>
<evidence type="ECO:0000313" key="2">
    <source>
        <dbReference type="Proteomes" id="UP000694864"/>
    </source>
</evidence>
<evidence type="ECO:0000259" key="1">
    <source>
        <dbReference type="PROSITE" id="PS50878"/>
    </source>
</evidence>
<dbReference type="InterPro" id="IPR036397">
    <property type="entry name" value="RNaseH_sf"/>
</dbReference>
<protein>
    <submittedName>
        <fullName evidence="3">Uncharacterized protein LOC104759803</fullName>
    </submittedName>
</protein>
<dbReference type="InterPro" id="IPR002156">
    <property type="entry name" value="RNaseH_domain"/>
</dbReference>